<keyword evidence="1" id="KW-0472">Membrane</keyword>
<protein>
    <submittedName>
        <fullName evidence="2">Uncharacterized protein</fullName>
    </submittedName>
</protein>
<evidence type="ECO:0000313" key="3">
    <source>
        <dbReference type="Proteomes" id="UP000829196"/>
    </source>
</evidence>
<name>A0A8T3BF63_DENNO</name>
<proteinExistence type="predicted"/>
<keyword evidence="1" id="KW-0812">Transmembrane</keyword>
<dbReference type="Proteomes" id="UP000829196">
    <property type="component" value="Unassembled WGS sequence"/>
</dbReference>
<accession>A0A8T3BF63</accession>
<keyword evidence="3" id="KW-1185">Reference proteome</keyword>
<evidence type="ECO:0000256" key="1">
    <source>
        <dbReference type="SAM" id="Phobius"/>
    </source>
</evidence>
<dbReference type="AlphaFoldDB" id="A0A8T3BF63"/>
<reference evidence="2" key="1">
    <citation type="journal article" date="2022" name="Front. Genet.">
        <title>Chromosome-Scale Assembly of the Dendrobium nobile Genome Provides Insights Into the Molecular Mechanism of the Biosynthesis of the Medicinal Active Ingredient of Dendrobium.</title>
        <authorList>
            <person name="Xu Q."/>
            <person name="Niu S.-C."/>
            <person name="Li K.-L."/>
            <person name="Zheng P.-J."/>
            <person name="Zhang X.-J."/>
            <person name="Jia Y."/>
            <person name="Liu Y."/>
            <person name="Niu Y.-X."/>
            <person name="Yu L.-H."/>
            <person name="Chen D.-F."/>
            <person name="Zhang G.-Q."/>
        </authorList>
    </citation>
    <scope>NUCLEOTIDE SEQUENCE</scope>
    <source>
        <tissue evidence="2">Leaf</tissue>
    </source>
</reference>
<gene>
    <name evidence="2" type="ORF">KFK09_011652</name>
</gene>
<organism evidence="2 3">
    <name type="scientific">Dendrobium nobile</name>
    <name type="common">Orchid</name>
    <dbReference type="NCBI Taxonomy" id="94219"/>
    <lineage>
        <taxon>Eukaryota</taxon>
        <taxon>Viridiplantae</taxon>
        <taxon>Streptophyta</taxon>
        <taxon>Embryophyta</taxon>
        <taxon>Tracheophyta</taxon>
        <taxon>Spermatophyta</taxon>
        <taxon>Magnoliopsida</taxon>
        <taxon>Liliopsida</taxon>
        <taxon>Asparagales</taxon>
        <taxon>Orchidaceae</taxon>
        <taxon>Epidendroideae</taxon>
        <taxon>Malaxideae</taxon>
        <taxon>Dendrobiinae</taxon>
        <taxon>Dendrobium</taxon>
    </lineage>
</organism>
<dbReference type="SMR" id="A0A8T3BF63"/>
<evidence type="ECO:0000313" key="2">
    <source>
        <dbReference type="EMBL" id="KAI0511034.1"/>
    </source>
</evidence>
<comment type="caution">
    <text evidence="2">The sequence shown here is derived from an EMBL/GenBank/DDBJ whole genome shotgun (WGS) entry which is preliminary data.</text>
</comment>
<sequence length="53" mass="6222">MARVKHVGKLTQVPCLLFYFHLGKINNMLYFLQLFIFCHNFYVTFSICCSSNA</sequence>
<dbReference type="EMBL" id="JAGYWB010000009">
    <property type="protein sequence ID" value="KAI0511034.1"/>
    <property type="molecule type" value="Genomic_DNA"/>
</dbReference>
<feature type="transmembrane region" description="Helical" evidence="1">
    <location>
        <begin position="28"/>
        <end position="49"/>
    </location>
</feature>
<keyword evidence="1" id="KW-1133">Transmembrane helix</keyword>